<protein>
    <submittedName>
        <fullName evidence="1">Uncharacterized protein</fullName>
    </submittedName>
</protein>
<proteinExistence type="predicted"/>
<accession>A0ACB8W7G0</accession>
<gene>
    <name evidence="1" type="ORF">L3Q82_001354</name>
</gene>
<reference evidence="1" key="1">
    <citation type="submission" date="2022-04" db="EMBL/GenBank/DDBJ databases">
        <title>Jade perch genome.</title>
        <authorList>
            <person name="Chao B."/>
        </authorList>
    </citation>
    <scope>NUCLEOTIDE SEQUENCE</scope>
    <source>
        <strain evidence="1">CB-2022</strain>
    </source>
</reference>
<name>A0ACB8W7G0_9TELE</name>
<comment type="caution">
    <text evidence="1">The sequence shown here is derived from an EMBL/GenBank/DDBJ whole genome shotgun (WGS) entry which is preliminary data.</text>
</comment>
<sequence>MLTDMDSEQVNDLTSAHLMEAIKSLKQDFHTEINCMLRAIKDIQANISECNGRITQAEERVSAAEDSINSLQTKVKVLEGKDYIKAELAQYLNFNDTRNIKLIW</sequence>
<evidence type="ECO:0000313" key="2">
    <source>
        <dbReference type="Proteomes" id="UP000831701"/>
    </source>
</evidence>
<organism evidence="1 2">
    <name type="scientific">Scortum barcoo</name>
    <name type="common">barcoo grunter</name>
    <dbReference type="NCBI Taxonomy" id="214431"/>
    <lineage>
        <taxon>Eukaryota</taxon>
        <taxon>Metazoa</taxon>
        <taxon>Chordata</taxon>
        <taxon>Craniata</taxon>
        <taxon>Vertebrata</taxon>
        <taxon>Euteleostomi</taxon>
        <taxon>Actinopterygii</taxon>
        <taxon>Neopterygii</taxon>
        <taxon>Teleostei</taxon>
        <taxon>Neoteleostei</taxon>
        <taxon>Acanthomorphata</taxon>
        <taxon>Eupercaria</taxon>
        <taxon>Centrarchiformes</taxon>
        <taxon>Terapontoidei</taxon>
        <taxon>Terapontidae</taxon>
        <taxon>Scortum</taxon>
    </lineage>
</organism>
<dbReference type="EMBL" id="CM041543">
    <property type="protein sequence ID" value="KAI3363738.1"/>
    <property type="molecule type" value="Genomic_DNA"/>
</dbReference>
<dbReference type="Proteomes" id="UP000831701">
    <property type="component" value="Chromosome 13"/>
</dbReference>
<evidence type="ECO:0000313" key="1">
    <source>
        <dbReference type="EMBL" id="KAI3363738.1"/>
    </source>
</evidence>
<keyword evidence="2" id="KW-1185">Reference proteome</keyword>